<dbReference type="InterPro" id="IPR006059">
    <property type="entry name" value="SBP"/>
</dbReference>
<gene>
    <name evidence="2" type="ORF">GCM10022377_17740</name>
</gene>
<name>A0ABP7DEJ9_9MICC</name>
<keyword evidence="1" id="KW-0732">Signal</keyword>
<dbReference type="PROSITE" id="PS51257">
    <property type="entry name" value="PROKAR_LIPOPROTEIN"/>
    <property type="match status" value="1"/>
</dbReference>
<proteinExistence type="predicted"/>
<protein>
    <submittedName>
        <fullName evidence="2">Extracellular solute-binding protein</fullName>
    </submittedName>
</protein>
<dbReference type="Proteomes" id="UP001501536">
    <property type="component" value="Unassembled WGS sequence"/>
</dbReference>
<comment type="caution">
    <text evidence="2">The sequence shown here is derived from an EMBL/GenBank/DDBJ whole genome shotgun (WGS) entry which is preliminary data.</text>
</comment>
<feature type="chain" id="PRO_5045981777" evidence="1">
    <location>
        <begin position="31"/>
        <end position="438"/>
    </location>
</feature>
<evidence type="ECO:0000313" key="3">
    <source>
        <dbReference type="Proteomes" id="UP001501536"/>
    </source>
</evidence>
<dbReference type="RefSeq" id="WP_344883070.1">
    <property type="nucleotide sequence ID" value="NZ_BAABCJ010000002.1"/>
</dbReference>
<evidence type="ECO:0000313" key="2">
    <source>
        <dbReference type="EMBL" id="GAA3704540.1"/>
    </source>
</evidence>
<accession>A0ABP7DEJ9</accession>
<feature type="signal peptide" evidence="1">
    <location>
        <begin position="1"/>
        <end position="30"/>
    </location>
</feature>
<dbReference type="Gene3D" id="3.40.190.10">
    <property type="entry name" value="Periplasmic binding protein-like II"/>
    <property type="match status" value="2"/>
</dbReference>
<dbReference type="EMBL" id="BAABCJ010000002">
    <property type="protein sequence ID" value="GAA3704540.1"/>
    <property type="molecule type" value="Genomic_DNA"/>
</dbReference>
<dbReference type="PANTHER" id="PTHR43649:SF12">
    <property type="entry name" value="DIACETYLCHITOBIOSE BINDING PROTEIN DASA"/>
    <property type="match status" value="1"/>
</dbReference>
<sequence>MLNNSTRRSSQRSRLARAVATAAVAGLALTACGGAAGSDEGKEGGEQVSLRFSWWGSDQRSQNTMAIIEAFEAKNPDIDIVPEPNSFSGYWDKLATQSAAGDAPDVMQMDLAYFREYADRGVLRDVPDVDTSKISDDLLSQGRTDEGQFGIPTGFASIAMIAHPGVFEEAGVDLPDDQTWTWEDFADVTERISENVEGAYGSTSPFEPVGGFMTWLRQQDQHITTSDGELGFEEADLQQYLEFQKAFVDAGSYPDPTVIEEDRAAGTERSLLAQGRMGLLSGWTNLLPAASSASGAELVPLRTPSMTGKAEDNGLWHRVSMFLSASSGTEHPEEAQRFIDFFVNSEEAGMENLTDRGLPANSEVRTAVMDQLEGRDLAAAEFLDDIEDEVSEPEPVPVAGSAEFEGILHRYETEVYFERLTPGEAAAAAYAEMKQAIG</sequence>
<evidence type="ECO:0000256" key="1">
    <source>
        <dbReference type="SAM" id="SignalP"/>
    </source>
</evidence>
<dbReference type="PANTHER" id="PTHR43649">
    <property type="entry name" value="ARABINOSE-BINDING PROTEIN-RELATED"/>
    <property type="match status" value="1"/>
</dbReference>
<organism evidence="2 3">
    <name type="scientific">Zhihengliuella alba</name>
    <dbReference type="NCBI Taxonomy" id="547018"/>
    <lineage>
        <taxon>Bacteria</taxon>
        <taxon>Bacillati</taxon>
        <taxon>Actinomycetota</taxon>
        <taxon>Actinomycetes</taxon>
        <taxon>Micrococcales</taxon>
        <taxon>Micrococcaceae</taxon>
        <taxon>Zhihengliuella</taxon>
    </lineage>
</organism>
<dbReference type="SUPFAM" id="SSF53850">
    <property type="entry name" value="Periplasmic binding protein-like II"/>
    <property type="match status" value="1"/>
</dbReference>
<dbReference type="Pfam" id="PF13416">
    <property type="entry name" value="SBP_bac_8"/>
    <property type="match status" value="1"/>
</dbReference>
<dbReference type="InterPro" id="IPR050490">
    <property type="entry name" value="Bact_solute-bd_prot1"/>
</dbReference>
<keyword evidence="3" id="KW-1185">Reference proteome</keyword>
<reference evidence="3" key="1">
    <citation type="journal article" date="2019" name="Int. J. Syst. Evol. Microbiol.">
        <title>The Global Catalogue of Microorganisms (GCM) 10K type strain sequencing project: providing services to taxonomists for standard genome sequencing and annotation.</title>
        <authorList>
            <consortium name="The Broad Institute Genomics Platform"/>
            <consortium name="The Broad Institute Genome Sequencing Center for Infectious Disease"/>
            <person name="Wu L."/>
            <person name="Ma J."/>
        </authorList>
    </citation>
    <scope>NUCLEOTIDE SEQUENCE [LARGE SCALE GENOMIC DNA]</scope>
    <source>
        <strain evidence="3">JCM 16961</strain>
    </source>
</reference>